<reference evidence="2" key="1">
    <citation type="journal article" date="2021" name="Open Biol.">
        <title>Shared evolutionary footprints suggest mitochondrial oxidative damage underlies multiple complex I losses in fungi.</title>
        <authorList>
            <person name="Schikora-Tamarit M.A."/>
            <person name="Marcet-Houben M."/>
            <person name="Nosek J."/>
            <person name="Gabaldon T."/>
        </authorList>
    </citation>
    <scope>NUCLEOTIDE SEQUENCE</scope>
    <source>
        <strain evidence="2">CBS6341</strain>
    </source>
</reference>
<evidence type="ECO:0000313" key="3">
    <source>
        <dbReference type="Proteomes" id="UP000769528"/>
    </source>
</evidence>
<keyword evidence="3" id="KW-1185">Reference proteome</keyword>
<dbReference type="AlphaFoldDB" id="A0A9P8TBA0"/>
<organism evidence="2 3">
    <name type="scientific">Wickerhamomyces mucosus</name>
    <dbReference type="NCBI Taxonomy" id="1378264"/>
    <lineage>
        <taxon>Eukaryota</taxon>
        <taxon>Fungi</taxon>
        <taxon>Dikarya</taxon>
        <taxon>Ascomycota</taxon>
        <taxon>Saccharomycotina</taxon>
        <taxon>Saccharomycetes</taxon>
        <taxon>Phaffomycetales</taxon>
        <taxon>Wickerhamomycetaceae</taxon>
        <taxon>Wickerhamomyces</taxon>
    </lineage>
</organism>
<gene>
    <name evidence="2" type="ORF">WICMUC_004187</name>
</gene>
<proteinExistence type="predicted"/>
<name>A0A9P8TBA0_9ASCO</name>
<evidence type="ECO:0000256" key="1">
    <source>
        <dbReference type="SAM" id="MobiDB-lite"/>
    </source>
</evidence>
<accession>A0A9P8TBA0</accession>
<protein>
    <submittedName>
        <fullName evidence="2">Uncharacterized protein</fullName>
    </submittedName>
</protein>
<sequence length="428" mass="49018">MIFLRIFFFLIDSDINDDVNYYGDFADGTVGTDHDDNVVANQMSIGIGNELVQDPFGIEVDSFSTGDNDDEAEIILSPTHRIDVTPEKERDLIDDQIFLSLSSDDLIFSDNIESIIKIKLEQNKDNFITDKPKQLEDSQQFLEQRSQDVTFSNQPDSSKRKRDLSTEGDTFIDEQNTIFRFFKIFPSLVFATALKPSDCLSHFSSFKTYQDVVLFISEEIHKNNVITKLPQIYQDRTGSPFFYSEVQQKIIIPEVDKLRESGNLYCEGCLLPLALLSKIGFRHHHTLSIRSANSNISSFCPFKSLVYEIANYIASVNGLSSRFNQYCQGEKIGFDIISLMKFAIQDQNHFSISILQQHYGIGSEYKQNYDCFNHEGVINIISLNPVYATSFRSLVNDVVVGKFCRVWFDRGQTGKVHYLFSTFQFILK</sequence>
<feature type="region of interest" description="Disordered" evidence="1">
    <location>
        <begin position="145"/>
        <end position="165"/>
    </location>
</feature>
<comment type="caution">
    <text evidence="2">The sequence shown here is derived from an EMBL/GenBank/DDBJ whole genome shotgun (WGS) entry which is preliminary data.</text>
</comment>
<feature type="compositionally biased region" description="Polar residues" evidence="1">
    <location>
        <begin position="145"/>
        <end position="156"/>
    </location>
</feature>
<evidence type="ECO:0000313" key="2">
    <source>
        <dbReference type="EMBL" id="KAH3672781.1"/>
    </source>
</evidence>
<reference evidence="2" key="2">
    <citation type="submission" date="2021-01" db="EMBL/GenBank/DDBJ databases">
        <authorList>
            <person name="Schikora-Tamarit M.A."/>
        </authorList>
    </citation>
    <scope>NUCLEOTIDE SEQUENCE</scope>
    <source>
        <strain evidence="2">CBS6341</strain>
    </source>
</reference>
<dbReference type="Proteomes" id="UP000769528">
    <property type="component" value="Unassembled WGS sequence"/>
</dbReference>
<dbReference type="EMBL" id="JAEUBF010001113">
    <property type="protein sequence ID" value="KAH3672781.1"/>
    <property type="molecule type" value="Genomic_DNA"/>
</dbReference>